<keyword evidence="1" id="KW-0472">Membrane</keyword>
<dbReference type="RefSeq" id="WP_056977653.1">
    <property type="nucleotide sequence ID" value="NZ_AYZR01000004.1"/>
</dbReference>
<sequence>MTQLAETKRLLLADLKRDRTKIIVWMLVLAGLFLAVAYKFTNLYGSPSQINTIAETLKSKAMESLFGPLARSTNLNTAIIFASEMLIFWAIFMVIFNYSLAIGATRSQEESGLTEMIRGGHPVGRQAPLLAAILELTLIDGLFTILSGVGLQLANLPGANTNGNWLLALALGIVGWTFGMVALVFAQLFNDAHNAMLSGYLFFGATYLIRMITDVTNPDWTWLSPLGWVEKTSIYVDNNWLPMILYAVTGFAMLAIAFALNANRDIDAGIIAVRPGKQTSNFLAGPGSLLFCTQKTTSLVWIVGVFVLGASYGSVFDSIGKLVKTSPVIQEVLGTSGVRHAEKLQVLNFIGILGMIFSILAVIAGGMVVNKIETDNQKGYLGLVGAKPISRNRNLATVIAYGGGLATTVLASAIAGTQLAANAVMKRPLAAHYYWQTAVAMVPIILLLIGLLVALVGWLPKWRSVTWGYLGLAFVISYFGKLLKLPEWGLKLSPFYWLRKVPVDKVDWAVWWFILVLAAILIVIGFIGYNRRDLDR</sequence>
<feature type="transmembrane region" description="Helical" evidence="1">
    <location>
        <begin position="398"/>
        <end position="421"/>
    </location>
</feature>
<proteinExistence type="predicted"/>
<feature type="transmembrane region" description="Helical" evidence="1">
    <location>
        <begin position="466"/>
        <end position="483"/>
    </location>
</feature>
<feature type="transmembrane region" description="Helical" evidence="1">
    <location>
        <begin position="165"/>
        <end position="185"/>
    </location>
</feature>
<feature type="transmembrane region" description="Helical" evidence="1">
    <location>
        <begin position="197"/>
        <end position="213"/>
    </location>
</feature>
<keyword evidence="1" id="KW-1133">Transmembrane helix</keyword>
<dbReference type="AlphaFoldDB" id="A0A0R2CS50"/>
<reference evidence="2 3" key="1">
    <citation type="journal article" date="2015" name="Genome Announc.">
        <title>Expanding the biotechnology potential of lactobacilli through comparative genomics of 213 strains and associated genera.</title>
        <authorList>
            <person name="Sun Z."/>
            <person name="Harris H.M."/>
            <person name="McCann A."/>
            <person name="Guo C."/>
            <person name="Argimon S."/>
            <person name="Zhang W."/>
            <person name="Yang X."/>
            <person name="Jeffery I.B."/>
            <person name="Cooney J.C."/>
            <person name="Kagawa T.F."/>
            <person name="Liu W."/>
            <person name="Song Y."/>
            <person name="Salvetti E."/>
            <person name="Wrobel A."/>
            <person name="Rasinkangas P."/>
            <person name="Parkhill J."/>
            <person name="Rea M.C."/>
            <person name="O'Sullivan O."/>
            <person name="Ritari J."/>
            <person name="Douillard F.P."/>
            <person name="Paul Ross R."/>
            <person name="Yang R."/>
            <person name="Briner A.E."/>
            <person name="Felis G.E."/>
            <person name="de Vos W.M."/>
            <person name="Barrangou R."/>
            <person name="Klaenhammer T.R."/>
            <person name="Caufield P.W."/>
            <person name="Cui Y."/>
            <person name="Zhang H."/>
            <person name="O'Toole P.W."/>
        </authorList>
    </citation>
    <scope>NUCLEOTIDE SEQUENCE [LARGE SCALE GENOMIC DNA]</scope>
    <source>
        <strain evidence="2 3">DSM 24302</strain>
    </source>
</reference>
<keyword evidence="3" id="KW-1185">Reference proteome</keyword>
<dbReference type="PATRIC" id="fig|1423802.4.peg.1414"/>
<evidence type="ECO:0000256" key="1">
    <source>
        <dbReference type="SAM" id="Phobius"/>
    </source>
</evidence>
<dbReference type="EMBL" id="AYZR01000004">
    <property type="protein sequence ID" value="KRM94439.1"/>
    <property type="molecule type" value="Genomic_DNA"/>
</dbReference>
<accession>A0A0R2CS50</accession>
<name>A0A0R2CS50_9LACO</name>
<evidence type="ECO:0000313" key="3">
    <source>
        <dbReference type="Proteomes" id="UP000051256"/>
    </source>
</evidence>
<feature type="transmembrane region" description="Helical" evidence="1">
    <location>
        <begin position="21"/>
        <end position="38"/>
    </location>
</feature>
<feature type="transmembrane region" description="Helical" evidence="1">
    <location>
        <begin position="433"/>
        <end position="459"/>
    </location>
</feature>
<dbReference type="Proteomes" id="UP000051256">
    <property type="component" value="Unassembled WGS sequence"/>
</dbReference>
<feature type="transmembrane region" description="Helical" evidence="1">
    <location>
        <begin position="127"/>
        <end position="153"/>
    </location>
</feature>
<protein>
    <submittedName>
        <fullName evidence="2">ABC superfamily ATP binding cassette transporter, membrane protein</fullName>
    </submittedName>
</protein>
<organism evidence="2 3">
    <name type="scientific">Lentilactobacillus senioris DSM 24302 = JCM 17472</name>
    <dbReference type="NCBI Taxonomy" id="1423802"/>
    <lineage>
        <taxon>Bacteria</taxon>
        <taxon>Bacillati</taxon>
        <taxon>Bacillota</taxon>
        <taxon>Bacilli</taxon>
        <taxon>Lactobacillales</taxon>
        <taxon>Lactobacillaceae</taxon>
        <taxon>Lentilactobacillus</taxon>
    </lineage>
</organism>
<evidence type="ECO:0000313" key="2">
    <source>
        <dbReference type="EMBL" id="KRM94439.1"/>
    </source>
</evidence>
<keyword evidence="1" id="KW-0812">Transmembrane</keyword>
<feature type="transmembrane region" description="Helical" evidence="1">
    <location>
        <begin position="240"/>
        <end position="260"/>
    </location>
</feature>
<feature type="transmembrane region" description="Helical" evidence="1">
    <location>
        <begin position="86"/>
        <end position="106"/>
    </location>
</feature>
<feature type="transmembrane region" description="Helical" evidence="1">
    <location>
        <begin position="509"/>
        <end position="529"/>
    </location>
</feature>
<gene>
    <name evidence="2" type="ORF">FC56_GL001395</name>
</gene>
<dbReference type="STRING" id="1423802.FC56_GL001395"/>
<feature type="transmembrane region" description="Helical" evidence="1">
    <location>
        <begin position="298"/>
        <end position="316"/>
    </location>
</feature>
<comment type="caution">
    <text evidence="2">The sequence shown here is derived from an EMBL/GenBank/DDBJ whole genome shotgun (WGS) entry which is preliminary data.</text>
</comment>
<feature type="transmembrane region" description="Helical" evidence="1">
    <location>
        <begin position="346"/>
        <end position="369"/>
    </location>
</feature>